<dbReference type="EC" id="3.1.26.5" evidence="7 8"/>
<sequence>MILPRLTFKRDEKLKSRKVIQHIFTEGKSFSHFPLRIIYTQPGNNLSHLQAAFSVSSKNFKKAVQRNRIKRMMREAYRLQKELLQKHLQENQKNLVVFIIYNGNTLPEFENIFEKMGVALQQLLKITSS</sequence>
<dbReference type="GO" id="GO:0000049">
    <property type="term" value="F:tRNA binding"/>
    <property type="evidence" value="ECO:0007669"/>
    <property type="project" value="UniProtKB-UniRule"/>
</dbReference>
<comment type="similarity">
    <text evidence="7">Belongs to the RnpA family.</text>
</comment>
<evidence type="ECO:0000256" key="4">
    <source>
        <dbReference type="ARBA" id="ARBA00022759"/>
    </source>
</evidence>
<comment type="function">
    <text evidence="1 7">RNaseP catalyzes the removal of the 5'-leader sequence from pre-tRNA to produce the mature 5'-terminus. It can also cleave other RNA substrates such as 4.5S RNA. The protein component plays an auxiliary but essential role in vivo by binding to the 5'-leader sequence and broadening the substrate specificity of the ribozyme.</text>
</comment>
<dbReference type="GO" id="GO:0004526">
    <property type="term" value="F:ribonuclease P activity"/>
    <property type="evidence" value="ECO:0007669"/>
    <property type="project" value="UniProtKB-UniRule"/>
</dbReference>
<keyword evidence="3 7" id="KW-0540">Nuclease</keyword>
<evidence type="ECO:0000256" key="2">
    <source>
        <dbReference type="ARBA" id="ARBA00022694"/>
    </source>
</evidence>
<dbReference type="Pfam" id="PF00825">
    <property type="entry name" value="Ribonuclease_P"/>
    <property type="match status" value="1"/>
</dbReference>
<evidence type="ECO:0000256" key="7">
    <source>
        <dbReference type="HAMAP-Rule" id="MF_00227"/>
    </source>
</evidence>
<keyword evidence="2 7" id="KW-0819">tRNA processing</keyword>
<evidence type="ECO:0000256" key="5">
    <source>
        <dbReference type="ARBA" id="ARBA00022801"/>
    </source>
</evidence>
<dbReference type="Proteomes" id="UP000326903">
    <property type="component" value="Unassembled WGS sequence"/>
</dbReference>
<dbReference type="SUPFAM" id="SSF54211">
    <property type="entry name" value="Ribosomal protein S5 domain 2-like"/>
    <property type="match status" value="1"/>
</dbReference>
<dbReference type="PANTHER" id="PTHR33992">
    <property type="entry name" value="RIBONUCLEASE P PROTEIN COMPONENT"/>
    <property type="match status" value="1"/>
</dbReference>
<comment type="subunit">
    <text evidence="7">Consists of a catalytic RNA component (M1 or rnpB) and a protein subunit.</text>
</comment>
<gene>
    <name evidence="7 9" type="primary">rnpA</name>
    <name evidence="9" type="ORF">FW778_07585</name>
</gene>
<organism evidence="9 10">
    <name type="scientific">Ginsengibacter hankyongi</name>
    <dbReference type="NCBI Taxonomy" id="2607284"/>
    <lineage>
        <taxon>Bacteria</taxon>
        <taxon>Pseudomonadati</taxon>
        <taxon>Bacteroidota</taxon>
        <taxon>Chitinophagia</taxon>
        <taxon>Chitinophagales</taxon>
        <taxon>Chitinophagaceae</taxon>
        <taxon>Ginsengibacter</taxon>
    </lineage>
</organism>
<dbReference type="HAMAP" id="MF_00227">
    <property type="entry name" value="RNase_P"/>
    <property type="match status" value="1"/>
</dbReference>
<dbReference type="EMBL" id="VYQF01000001">
    <property type="protein sequence ID" value="KAA9041868.1"/>
    <property type="molecule type" value="Genomic_DNA"/>
</dbReference>
<comment type="caution">
    <text evidence="9">The sequence shown here is derived from an EMBL/GenBank/DDBJ whole genome shotgun (WGS) entry which is preliminary data.</text>
</comment>
<dbReference type="GO" id="GO:0001682">
    <property type="term" value="P:tRNA 5'-leader removal"/>
    <property type="evidence" value="ECO:0007669"/>
    <property type="project" value="UniProtKB-UniRule"/>
</dbReference>
<evidence type="ECO:0000256" key="3">
    <source>
        <dbReference type="ARBA" id="ARBA00022722"/>
    </source>
</evidence>
<dbReference type="AlphaFoldDB" id="A0A5J5IMW8"/>
<evidence type="ECO:0000256" key="8">
    <source>
        <dbReference type="NCBIfam" id="TIGR00188"/>
    </source>
</evidence>
<evidence type="ECO:0000256" key="1">
    <source>
        <dbReference type="ARBA" id="ARBA00002663"/>
    </source>
</evidence>
<proteinExistence type="inferred from homology"/>
<evidence type="ECO:0000313" key="9">
    <source>
        <dbReference type="EMBL" id="KAA9041868.1"/>
    </source>
</evidence>
<keyword evidence="4 7" id="KW-0255">Endonuclease</keyword>
<dbReference type="InterPro" id="IPR020539">
    <property type="entry name" value="RNase_P_CS"/>
</dbReference>
<evidence type="ECO:0000256" key="6">
    <source>
        <dbReference type="ARBA" id="ARBA00022884"/>
    </source>
</evidence>
<keyword evidence="5 7" id="KW-0378">Hydrolase</keyword>
<dbReference type="NCBIfam" id="TIGR00188">
    <property type="entry name" value="rnpA"/>
    <property type="match status" value="1"/>
</dbReference>
<accession>A0A5J5IMW8</accession>
<protein>
    <recommendedName>
        <fullName evidence="7 8">Ribonuclease P protein component</fullName>
        <shortName evidence="7">RNase P protein</shortName>
        <shortName evidence="7">RNaseP protein</shortName>
        <ecNumber evidence="7 8">3.1.26.5</ecNumber>
    </recommendedName>
    <alternativeName>
        <fullName evidence="7">Protein C5</fullName>
    </alternativeName>
</protein>
<name>A0A5J5IMW8_9BACT</name>
<dbReference type="InterPro" id="IPR014721">
    <property type="entry name" value="Ribsml_uS5_D2-typ_fold_subgr"/>
</dbReference>
<dbReference type="GO" id="GO:0042781">
    <property type="term" value="F:3'-tRNA processing endoribonuclease activity"/>
    <property type="evidence" value="ECO:0007669"/>
    <property type="project" value="TreeGrafter"/>
</dbReference>
<evidence type="ECO:0000313" key="10">
    <source>
        <dbReference type="Proteomes" id="UP000326903"/>
    </source>
</evidence>
<dbReference type="Gene3D" id="3.30.230.10">
    <property type="match status" value="1"/>
</dbReference>
<dbReference type="PANTHER" id="PTHR33992:SF1">
    <property type="entry name" value="RIBONUCLEASE P PROTEIN COMPONENT"/>
    <property type="match status" value="1"/>
</dbReference>
<dbReference type="RefSeq" id="WP_150413997.1">
    <property type="nucleotide sequence ID" value="NZ_VYQF01000001.1"/>
</dbReference>
<dbReference type="GO" id="GO:0030677">
    <property type="term" value="C:ribonuclease P complex"/>
    <property type="evidence" value="ECO:0007669"/>
    <property type="project" value="TreeGrafter"/>
</dbReference>
<dbReference type="PROSITE" id="PS00648">
    <property type="entry name" value="RIBONUCLEASE_P"/>
    <property type="match status" value="1"/>
</dbReference>
<comment type="catalytic activity">
    <reaction evidence="7">
        <text>Endonucleolytic cleavage of RNA, removing 5'-extranucleotides from tRNA precursor.</text>
        <dbReference type="EC" id="3.1.26.5"/>
    </reaction>
</comment>
<reference evidence="9 10" key="1">
    <citation type="submission" date="2019-09" db="EMBL/GenBank/DDBJ databases">
        <title>Draft genome sequence of Ginsengibacter sp. BR5-29.</title>
        <authorList>
            <person name="Im W.-T."/>
        </authorList>
    </citation>
    <scope>NUCLEOTIDE SEQUENCE [LARGE SCALE GENOMIC DNA]</scope>
    <source>
        <strain evidence="9 10">BR5-29</strain>
    </source>
</reference>
<dbReference type="InterPro" id="IPR000100">
    <property type="entry name" value="RNase_P"/>
</dbReference>
<keyword evidence="10" id="KW-1185">Reference proteome</keyword>
<dbReference type="InterPro" id="IPR020568">
    <property type="entry name" value="Ribosomal_Su5_D2-typ_SF"/>
</dbReference>
<keyword evidence="6 7" id="KW-0694">RNA-binding</keyword>